<dbReference type="AlphaFoldDB" id="A0A0F9JR49"/>
<accession>A0A0F9JR49</accession>
<gene>
    <name evidence="1" type="ORF">LCGC14_1421270</name>
</gene>
<sequence>MTAGRPTKVKVTIDSVDASSFLINYDLNPSSEASVKSISIEMNSGVYASIPNLQTIPNNLTVVVQRGVSVATEQTIFQGKVVERQTVGNRVILKCNDNLFEAVKKNITKTFDKNVDTEAGKISEIFITLATTAGLTADSTSVTDSGTAILLDKFICNNVDIMDRMDILGEILDCQFFYNSSDNKTYFQPQGTRAGTDTLTVGTNVVNRPVWKRDGTKVVKKAVLFGGPIETQTQESFDGDTSETEFTLAKIPTSTKIVVDGTLQAGGIESQSISTVDYFVRAVTLTGTNKSVGQIKFSSGSVPGSGTNNIVVDYSFTSPIVINASNPVSEGLEIRLDKPDLITVEDCRQFLSKFMNRHQEDFLSTTLAVTNVTDLEVGQSVTVIDSNENINNAFIITKIRKRFPYAFDEVTVDNKPLETENWEISIEDRIRRIEERLLQEETLVIFDRPANRTLKVGREWAKKQKKDITGDELIWGNVRQGIWGTNEWAASTSGSVVLVKLQQGADIYVEDFLNTDFDSGGSATWGSTGSVTFTAGQVAQSTSADFGNGTITQVRLISTEVSGTFLYEVTADGTNWETTTSDTLHIFINTGTDLRWRATENGASTGEISKIKLGEYH</sequence>
<evidence type="ECO:0000313" key="1">
    <source>
        <dbReference type="EMBL" id="KKM72364.1"/>
    </source>
</evidence>
<reference evidence="1" key="1">
    <citation type="journal article" date="2015" name="Nature">
        <title>Complex archaea that bridge the gap between prokaryotes and eukaryotes.</title>
        <authorList>
            <person name="Spang A."/>
            <person name="Saw J.H."/>
            <person name="Jorgensen S.L."/>
            <person name="Zaremba-Niedzwiedzka K."/>
            <person name="Martijn J."/>
            <person name="Lind A.E."/>
            <person name="van Eijk R."/>
            <person name="Schleper C."/>
            <person name="Guy L."/>
            <person name="Ettema T.J."/>
        </authorList>
    </citation>
    <scope>NUCLEOTIDE SEQUENCE</scope>
</reference>
<proteinExistence type="predicted"/>
<organism evidence="1">
    <name type="scientific">marine sediment metagenome</name>
    <dbReference type="NCBI Taxonomy" id="412755"/>
    <lineage>
        <taxon>unclassified sequences</taxon>
        <taxon>metagenomes</taxon>
        <taxon>ecological metagenomes</taxon>
    </lineage>
</organism>
<protein>
    <submittedName>
        <fullName evidence="1">Uncharacterized protein</fullName>
    </submittedName>
</protein>
<comment type="caution">
    <text evidence="1">The sequence shown here is derived from an EMBL/GenBank/DDBJ whole genome shotgun (WGS) entry which is preliminary data.</text>
</comment>
<dbReference type="EMBL" id="LAZR01009485">
    <property type="protein sequence ID" value="KKM72364.1"/>
    <property type="molecule type" value="Genomic_DNA"/>
</dbReference>
<name>A0A0F9JR49_9ZZZZ</name>